<organism evidence="6 7">
    <name type="scientific">Piedraia hortae CBS 480.64</name>
    <dbReference type="NCBI Taxonomy" id="1314780"/>
    <lineage>
        <taxon>Eukaryota</taxon>
        <taxon>Fungi</taxon>
        <taxon>Dikarya</taxon>
        <taxon>Ascomycota</taxon>
        <taxon>Pezizomycotina</taxon>
        <taxon>Dothideomycetes</taxon>
        <taxon>Dothideomycetidae</taxon>
        <taxon>Capnodiales</taxon>
        <taxon>Piedraiaceae</taxon>
        <taxon>Piedraia</taxon>
    </lineage>
</organism>
<dbReference type="InterPro" id="IPR005749">
    <property type="entry name" value="Ribosomal_uL15_bac-type"/>
</dbReference>
<evidence type="ECO:0000313" key="7">
    <source>
        <dbReference type="Proteomes" id="UP000799421"/>
    </source>
</evidence>
<evidence type="ECO:0000256" key="3">
    <source>
        <dbReference type="ARBA" id="ARBA00023274"/>
    </source>
</evidence>
<reference evidence="6" key="1">
    <citation type="journal article" date="2020" name="Stud. Mycol.">
        <title>101 Dothideomycetes genomes: a test case for predicting lifestyles and emergence of pathogens.</title>
        <authorList>
            <person name="Haridas S."/>
            <person name="Albert R."/>
            <person name="Binder M."/>
            <person name="Bloem J."/>
            <person name="Labutti K."/>
            <person name="Salamov A."/>
            <person name="Andreopoulos B."/>
            <person name="Baker S."/>
            <person name="Barry K."/>
            <person name="Bills G."/>
            <person name="Bluhm B."/>
            <person name="Cannon C."/>
            <person name="Castanera R."/>
            <person name="Culley D."/>
            <person name="Daum C."/>
            <person name="Ezra D."/>
            <person name="Gonzalez J."/>
            <person name="Henrissat B."/>
            <person name="Kuo A."/>
            <person name="Liang C."/>
            <person name="Lipzen A."/>
            <person name="Lutzoni F."/>
            <person name="Magnuson J."/>
            <person name="Mondo S."/>
            <person name="Nolan M."/>
            <person name="Ohm R."/>
            <person name="Pangilinan J."/>
            <person name="Park H.-J."/>
            <person name="Ramirez L."/>
            <person name="Alfaro M."/>
            <person name="Sun H."/>
            <person name="Tritt A."/>
            <person name="Yoshinaga Y."/>
            <person name="Zwiers L.-H."/>
            <person name="Turgeon B."/>
            <person name="Goodwin S."/>
            <person name="Spatafora J."/>
            <person name="Crous P."/>
            <person name="Grigoriev I."/>
        </authorList>
    </citation>
    <scope>NUCLEOTIDE SEQUENCE</scope>
    <source>
        <strain evidence="6">CBS 480.64</strain>
    </source>
</reference>
<keyword evidence="2 6" id="KW-0689">Ribosomal protein</keyword>
<dbReference type="Pfam" id="PF00828">
    <property type="entry name" value="Ribosomal_L27A"/>
    <property type="match status" value="1"/>
</dbReference>
<evidence type="ECO:0000256" key="4">
    <source>
        <dbReference type="SAM" id="MobiDB-lite"/>
    </source>
</evidence>
<keyword evidence="3" id="KW-0687">Ribonucleoprotein</keyword>
<dbReference type="SUPFAM" id="SSF52080">
    <property type="entry name" value="Ribosomal proteins L15p and L18e"/>
    <property type="match status" value="1"/>
</dbReference>
<dbReference type="InterPro" id="IPR030878">
    <property type="entry name" value="Ribosomal_uL15"/>
</dbReference>
<dbReference type="NCBIfam" id="TIGR01071">
    <property type="entry name" value="rplO_bact"/>
    <property type="match status" value="1"/>
</dbReference>
<feature type="region of interest" description="Disordered" evidence="4">
    <location>
        <begin position="31"/>
        <end position="70"/>
    </location>
</feature>
<dbReference type="HAMAP" id="MF_01341">
    <property type="entry name" value="Ribosomal_uL15"/>
    <property type="match status" value="1"/>
</dbReference>
<dbReference type="Gene3D" id="3.100.10.10">
    <property type="match status" value="1"/>
</dbReference>
<comment type="similarity">
    <text evidence="1">Belongs to the universal ribosomal protein uL15 family.</text>
</comment>
<accession>A0A6A7C6H1</accession>
<dbReference type="OrthoDB" id="361383at2759"/>
<keyword evidence="7" id="KW-1185">Reference proteome</keyword>
<protein>
    <submittedName>
        <fullName evidence="6">Ribosomal protein L15</fullName>
    </submittedName>
</protein>
<proteinExistence type="inferred from homology"/>
<feature type="compositionally biased region" description="Basic residues" evidence="4">
    <location>
        <begin position="49"/>
        <end position="61"/>
    </location>
</feature>
<dbReference type="InterPro" id="IPR021131">
    <property type="entry name" value="Ribosomal_uL15/eL18"/>
</dbReference>
<evidence type="ECO:0000313" key="6">
    <source>
        <dbReference type="EMBL" id="KAF2863166.1"/>
    </source>
</evidence>
<feature type="compositionally biased region" description="Basic and acidic residues" evidence="4">
    <location>
        <begin position="263"/>
        <end position="289"/>
    </location>
</feature>
<name>A0A6A7C6H1_9PEZI</name>
<dbReference type="InterPro" id="IPR036227">
    <property type="entry name" value="Ribosomal_uL15/eL18_sf"/>
</dbReference>
<dbReference type="EMBL" id="MU005962">
    <property type="protein sequence ID" value="KAF2863166.1"/>
    <property type="molecule type" value="Genomic_DNA"/>
</dbReference>
<evidence type="ECO:0000259" key="5">
    <source>
        <dbReference type="Pfam" id="PF00828"/>
    </source>
</evidence>
<gene>
    <name evidence="6" type="ORF">K470DRAFT_268362</name>
</gene>
<evidence type="ECO:0000256" key="1">
    <source>
        <dbReference type="ARBA" id="ARBA00007320"/>
    </source>
</evidence>
<evidence type="ECO:0000256" key="2">
    <source>
        <dbReference type="ARBA" id="ARBA00022980"/>
    </source>
</evidence>
<feature type="domain" description="Large ribosomal subunit protein uL15/eL18" evidence="5">
    <location>
        <begin position="94"/>
        <end position="170"/>
    </location>
</feature>
<dbReference type="PANTHER" id="PTHR12934:SF11">
    <property type="entry name" value="LARGE RIBOSOMAL SUBUNIT PROTEIN UL15M"/>
    <property type="match status" value="1"/>
</dbReference>
<dbReference type="GO" id="GO:0005762">
    <property type="term" value="C:mitochondrial large ribosomal subunit"/>
    <property type="evidence" value="ECO:0007669"/>
    <property type="project" value="TreeGrafter"/>
</dbReference>
<dbReference type="AlphaFoldDB" id="A0A6A7C6H1"/>
<dbReference type="GO" id="GO:0003735">
    <property type="term" value="F:structural constituent of ribosome"/>
    <property type="evidence" value="ECO:0007669"/>
    <property type="project" value="InterPro"/>
</dbReference>
<dbReference type="Proteomes" id="UP000799421">
    <property type="component" value="Unassembled WGS sequence"/>
</dbReference>
<dbReference type="GO" id="GO:0006412">
    <property type="term" value="P:translation"/>
    <property type="evidence" value="ECO:0007669"/>
    <property type="project" value="InterPro"/>
</dbReference>
<sequence length="289" mass="32185">MRPIFPLVRFGISCQQRNASILSSLSNVKSSYSHPKRVGRGPSSGKGKTSGRGHKGQKQHGKVPAGFTGGQTPDHIVHGERGFVNHFSSKFSKVNLDKIQYWIDKGRLDPSKVITVRELVKSRCIHGIQRDGVKLLAGGKEELRSPVNIVVGRASAEAIAAVEKAGGAVTTRYYTPWAIKMIMKGLMDPVNSLQSRLISAKETEEGAQAAADEIMEERRRYKYRLPDPASRKDLEYYRDAARRGYLSHLVSEGEGPSLYFHPKTAEGKGKGIDMRKKRKESEREANRLW</sequence>
<feature type="region of interest" description="Disordered" evidence="4">
    <location>
        <begin position="260"/>
        <end position="289"/>
    </location>
</feature>
<dbReference type="PANTHER" id="PTHR12934">
    <property type="entry name" value="50S RIBOSOMAL PROTEIN L15"/>
    <property type="match status" value="1"/>
</dbReference>